<keyword evidence="4 6" id="KW-0396">Initiation factor</keyword>
<dbReference type="InterPro" id="IPR006196">
    <property type="entry name" value="RNA-binding_domain_S1_IF1"/>
</dbReference>
<evidence type="ECO:0000256" key="3">
    <source>
        <dbReference type="ARBA" id="ARBA00011599"/>
    </source>
</evidence>
<dbReference type="SUPFAM" id="SSF50249">
    <property type="entry name" value="Nucleic acid-binding proteins"/>
    <property type="match status" value="1"/>
</dbReference>
<sequence>MFHVRLHHNSQIVVGFRSFNMRRNRIRVLLGDRVKIQISEFDSQRGKISYRFPQDRKKKDKFFD</sequence>
<keyword evidence="5 6" id="KW-0648">Protein biosynthesis</keyword>
<dbReference type="PANTHER" id="PTHR33370:SF1">
    <property type="entry name" value="TRANSLATION INITIATION FACTOR IF-1, CHLOROPLASTIC"/>
    <property type="match status" value="1"/>
</dbReference>
<dbReference type="OrthoDB" id="1714886at2759"/>
<evidence type="ECO:0000256" key="2">
    <source>
        <dbReference type="ARBA" id="ARBA00010939"/>
    </source>
</evidence>
<evidence type="ECO:0000256" key="5">
    <source>
        <dbReference type="ARBA" id="ARBA00022917"/>
    </source>
</evidence>
<name>A0A835FC08_9POAL</name>
<reference evidence="8" key="1">
    <citation type="submission" date="2020-07" db="EMBL/GenBank/DDBJ databases">
        <title>Genome sequence and genetic diversity analysis of an under-domesticated orphan crop, white fonio (Digitaria exilis).</title>
        <authorList>
            <person name="Bennetzen J.L."/>
            <person name="Chen S."/>
            <person name="Ma X."/>
            <person name="Wang X."/>
            <person name="Yssel A.E.J."/>
            <person name="Chaluvadi S.R."/>
            <person name="Johnson M."/>
            <person name="Gangashetty P."/>
            <person name="Hamidou F."/>
            <person name="Sanogo M.D."/>
            <person name="Zwaenepoel A."/>
            <person name="Wallace J."/>
            <person name="Van De Peer Y."/>
            <person name="Van Deynze A."/>
        </authorList>
    </citation>
    <scope>NUCLEOTIDE SEQUENCE</scope>
    <source>
        <tissue evidence="8">Leaves</tissue>
    </source>
</reference>
<feature type="domain" description="S1-like" evidence="7">
    <location>
        <begin position="21"/>
        <end position="53"/>
    </location>
</feature>
<gene>
    <name evidence="8" type="ORF">HU200_014414</name>
</gene>
<comment type="similarity">
    <text evidence="2">Belongs to the IF-1 family.</text>
</comment>
<accession>A0A835FC08</accession>
<dbReference type="GO" id="GO:0043022">
    <property type="term" value="F:ribosome binding"/>
    <property type="evidence" value="ECO:0007669"/>
    <property type="project" value="TreeGrafter"/>
</dbReference>
<comment type="caution">
    <text evidence="8">The sequence shown here is derived from an EMBL/GenBank/DDBJ whole genome shotgun (WGS) entry which is preliminary data.</text>
</comment>
<organism evidence="8 9">
    <name type="scientific">Digitaria exilis</name>
    <dbReference type="NCBI Taxonomy" id="1010633"/>
    <lineage>
        <taxon>Eukaryota</taxon>
        <taxon>Viridiplantae</taxon>
        <taxon>Streptophyta</taxon>
        <taxon>Embryophyta</taxon>
        <taxon>Tracheophyta</taxon>
        <taxon>Spermatophyta</taxon>
        <taxon>Magnoliopsida</taxon>
        <taxon>Liliopsida</taxon>
        <taxon>Poales</taxon>
        <taxon>Poaceae</taxon>
        <taxon>PACMAD clade</taxon>
        <taxon>Panicoideae</taxon>
        <taxon>Panicodae</taxon>
        <taxon>Paniceae</taxon>
        <taxon>Anthephorinae</taxon>
        <taxon>Digitaria</taxon>
    </lineage>
</organism>
<evidence type="ECO:0000313" key="9">
    <source>
        <dbReference type="Proteomes" id="UP000636709"/>
    </source>
</evidence>
<dbReference type="GO" id="GO:0003723">
    <property type="term" value="F:RNA binding"/>
    <property type="evidence" value="ECO:0007669"/>
    <property type="project" value="InterPro"/>
</dbReference>
<dbReference type="Proteomes" id="UP000636709">
    <property type="component" value="Unassembled WGS sequence"/>
</dbReference>
<dbReference type="InterPro" id="IPR012340">
    <property type="entry name" value="NA-bd_OB-fold"/>
</dbReference>
<dbReference type="EMBL" id="JACEFO010001490">
    <property type="protein sequence ID" value="KAF8735843.1"/>
    <property type="molecule type" value="Genomic_DNA"/>
</dbReference>
<dbReference type="InterPro" id="IPR004368">
    <property type="entry name" value="TIF_IF1"/>
</dbReference>
<protein>
    <recommendedName>
        <fullName evidence="7">S1-like domain-containing protein</fullName>
    </recommendedName>
</protein>
<evidence type="ECO:0000256" key="4">
    <source>
        <dbReference type="ARBA" id="ARBA00022540"/>
    </source>
</evidence>
<dbReference type="PROSITE" id="PS50832">
    <property type="entry name" value="S1_IF1_TYPE"/>
    <property type="match status" value="1"/>
</dbReference>
<comment type="function">
    <text evidence="1">One of the essential components for the initiation of protein synthesis. Stabilizes the binding of IF-2 and IF-3 on the 30S subunit to which N-formylmethionyl-tRNA(fMet) subsequently binds. Helps modulate mRNA selection, yielding the 30S pre-initiation complex (PIC). Upon addition of the 50S ribosomal subunit IF-1, IF-2 and IF-3 are released leaving the mature 70S translation initiation complex.</text>
</comment>
<dbReference type="GO" id="GO:0005829">
    <property type="term" value="C:cytosol"/>
    <property type="evidence" value="ECO:0007669"/>
    <property type="project" value="TreeGrafter"/>
</dbReference>
<evidence type="ECO:0000256" key="6">
    <source>
        <dbReference type="PROSITE-ProRule" id="PRU00181"/>
    </source>
</evidence>
<evidence type="ECO:0000259" key="7">
    <source>
        <dbReference type="PROSITE" id="PS50832"/>
    </source>
</evidence>
<keyword evidence="9" id="KW-1185">Reference proteome</keyword>
<dbReference type="GO" id="GO:0003743">
    <property type="term" value="F:translation initiation factor activity"/>
    <property type="evidence" value="ECO:0007669"/>
    <property type="project" value="UniProtKB-UniRule"/>
</dbReference>
<proteinExistence type="inferred from homology"/>
<comment type="subunit">
    <text evidence="3">Component of the 30S ribosomal translation pre-initiation complex which assembles on the 30S ribosome in the order IF-2 and IF-3, IF-1 and N-formylmethionyl-tRNA(fMet); mRNA recruitment can occur at any time during PIC assembly.</text>
</comment>
<dbReference type="Pfam" id="PF01176">
    <property type="entry name" value="eIF-1a"/>
    <property type="match status" value="1"/>
</dbReference>
<dbReference type="Gene3D" id="2.40.50.140">
    <property type="entry name" value="Nucleic acid-binding proteins"/>
    <property type="match status" value="1"/>
</dbReference>
<evidence type="ECO:0000313" key="8">
    <source>
        <dbReference type="EMBL" id="KAF8735843.1"/>
    </source>
</evidence>
<dbReference type="AlphaFoldDB" id="A0A835FC08"/>
<evidence type="ECO:0000256" key="1">
    <source>
        <dbReference type="ARBA" id="ARBA00003935"/>
    </source>
</evidence>
<dbReference type="PANTHER" id="PTHR33370">
    <property type="entry name" value="TRANSLATION INITIATION FACTOR IF-1, CHLOROPLASTIC"/>
    <property type="match status" value="1"/>
</dbReference>